<evidence type="ECO:0000256" key="1">
    <source>
        <dbReference type="ARBA" id="ARBA00022801"/>
    </source>
</evidence>
<gene>
    <name evidence="3" type="ORF">K450DRAFT_253749</name>
</gene>
<organism evidence="3 4">
    <name type="scientific">Umbelopsis ramanniana AG</name>
    <dbReference type="NCBI Taxonomy" id="1314678"/>
    <lineage>
        <taxon>Eukaryota</taxon>
        <taxon>Fungi</taxon>
        <taxon>Fungi incertae sedis</taxon>
        <taxon>Mucoromycota</taxon>
        <taxon>Mucoromycotina</taxon>
        <taxon>Umbelopsidomycetes</taxon>
        <taxon>Umbelopsidales</taxon>
        <taxon>Umbelopsidaceae</taxon>
        <taxon>Umbelopsis</taxon>
    </lineage>
</organism>
<feature type="signal peptide" evidence="2">
    <location>
        <begin position="1"/>
        <end position="20"/>
    </location>
</feature>
<evidence type="ECO:0000256" key="2">
    <source>
        <dbReference type="SAM" id="SignalP"/>
    </source>
</evidence>
<dbReference type="SUPFAM" id="SSF52266">
    <property type="entry name" value="SGNH hydrolase"/>
    <property type="match status" value="1"/>
</dbReference>
<dbReference type="PANTHER" id="PTHR45648">
    <property type="entry name" value="GDSL LIPASE/ACYLHYDROLASE FAMILY PROTEIN (AFU_ORTHOLOGUE AFUA_4G14700)"/>
    <property type="match status" value="1"/>
</dbReference>
<dbReference type="InterPro" id="IPR001087">
    <property type="entry name" value="GDSL"/>
</dbReference>
<protein>
    <submittedName>
        <fullName evidence="3">Uncharacterized protein</fullName>
    </submittedName>
</protein>
<dbReference type="GO" id="GO:0016788">
    <property type="term" value="F:hydrolase activity, acting on ester bonds"/>
    <property type="evidence" value="ECO:0007669"/>
    <property type="project" value="InterPro"/>
</dbReference>
<dbReference type="InterPro" id="IPR036514">
    <property type="entry name" value="SGNH_hydro_sf"/>
</dbReference>
<feature type="chain" id="PRO_5042137665" evidence="2">
    <location>
        <begin position="21"/>
        <end position="331"/>
    </location>
</feature>
<name>A0AAD5E5G8_UMBRA</name>
<dbReference type="CDD" id="cd01846">
    <property type="entry name" value="fatty_acyltransferase_like"/>
    <property type="match status" value="1"/>
</dbReference>
<reference evidence="3" key="2">
    <citation type="journal article" date="2022" name="Proc. Natl. Acad. Sci. U.S.A.">
        <title>Diploid-dominant life cycles characterize the early evolution of Fungi.</title>
        <authorList>
            <person name="Amses K.R."/>
            <person name="Simmons D.R."/>
            <person name="Longcore J.E."/>
            <person name="Mondo S.J."/>
            <person name="Seto K."/>
            <person name="Jeronimo G.H."/>
            <person name="Bonds A.E."/>
            <person name="Quandt C.A."/>
            <person name="Davis W.J."/>
            <person name="Chang Y."/>
            <person name="Federici B.A."/>
            <person name="Kuo A."/>
            <person name="LaButti K."/>
            <person name="Pangilinan J."/>
            <person name="Andreopoulos W."/>
            <person name="Tritt A."/>
            <person name="Riley R."/>
            <person name="Hundley H."/>
            <person name="Johnson J."/>
            <person name="Lipzen A."/>
            <person name="Barry K."/>
            <person name="Lang B.F."/>
            <person name="Cuomo C.A."/>
            <person name="Buchler N.E."/>
            <person name="Grigoriev I.V."/>
            <person name="Spatafora J.W."/>
            <person name="Stajich J.E."/>
            <person name="James T.Y."/>
        </authorList>
    </citation>
    <scope>NUCLEOTIDE SEQUENCE</scope>
    <source>
        <strain evidence="3">AG</strain>
    </source>
</reference>
<dbReference type="Gene3D" id="3.40.50.1110">
    <property type="entry name" value="SGNH hydrolase"/>
    <property type="match status" value="1"/>
</dbReference>
<dbReference type="EMBL" id="MU620945">
    <property type="protein sequence ID" value="KAI8577119.1"/>
    <property type="molecule type" value="Genomic_DNA"/>
</dbReference>
<reference evidence="3" key="1">
    <citation type="submission" date="2021-06" db="EMBL/GenBank/DDBJ databases">
        <authorList>
            <consortium name="DOE Joint Genome Institute"/>
            <person name="Mondo S.J."/>
            <person name="Amses K.R."/>
            <person name="Simmons D.R."/>
            <person name="Longcore J.E."/>
            <person name="Seto K."/>
            <person name="Alves G.H."/>
            <person name="Bonds A.E."/>
            <person name="Quandt C.A."/>
            <person name="Davis W.J."/>
            <person name="Chang Y."/>
            <person name="Letcher P.M."/>
            <person name="Powell M.J."/>
            <person name="Kuo A."/>
            <person name="Labutti K."/>
            <person name="Pangilinan J."/>
            <person name="Andreopoulos W."/>
            <person name="Tritt A."/>
            <person name="Riley R."/>
            <person name="Hundley H."/>
            <person name="Johnson J."/>
            <person name="Lipzen A."/>
            <person name="Barry K."/>
            <person name="Berbee M.L."/>
            <person name="Buchler N.E."/>
            <person name="Grigoriev I.V."/>
            <person name="Spatafora J.W."/>
            <person name="Stajich J.E."/>
            <person name="James T.Y."/>
        </authorList>
    </citation>
    <scope>NUCLEOTIDE SEQUENCE</scope>
    <source>
        <strain evidence="3">AG</strain>
    </source>
</reference>
<dbReference type="AlphaFoldDB" id="A0AAD5E5G8"/>
<accession>A0AAD5E5G8</accession>
<dbReference type="GeneID" id="75916429"/>
<dbReference type="PANTHER" id="PTHR45648:SF22">
    <property type="entry name" value="GDSL LIPASE_ACYLHYDROLASE FAMILY PROTEIN (AFU_ORTHOLOGUE AFUA_4G14700)"/>
    <property type="match status" value="1"/>
</dbReference>
<evidence type="ECO:0000313" key="3">
    <source>
        <dbReference type="EMBL" id="KAI8577119.1"/>
    </source>
</evidence>
<keyword evidence="4" id="KW-1185">Reference proteome</keyword>
<dbReference type="Proteomes" id="UP001206595">
    <property type="component" value="Unassembled WGS sequence"/>
</dbReference>
<keyword evidence="1" id="KW-0378">Hydrolase</keyword>
<dbReference type="Pfam" id="PF00657">
    <property type="entry name" value="Lipase_GDSL"/>
    <property type="match status" value="1"/>
</dbReference>
<evidence type="ECO:0000313" key="4">
    <source>
        <dbReference type="Proteomes" id="UP001206595"/>
    </source>
</evidence>
<sequence>MISLLATFALLSLLVMVGQARVVMCPEDTQIYPSGFSKGPCYQSYYKAMVIFGDSWTENGDAPLDASSYAENNFDQRAVNGPTWAEYLTASSGIDLYDFAASGATANNSNLPRLVPDAAQQIESYTNSLTGGKSLPFVSTLYALWFGVNDVHDTYTNVQPDERDEKLVVAADSILNAISTLYQGQGARRFLVALTPPIGYLPTLTNGSTSVDHDVADGLAQNFNQYIVDRLQAFYSAYPDTEIITFNSYALIMDMIQNPNVYSISNSIEACVNSDGSHCSEPDQYLWWDGWHPTTKTESHFSSVLEDFLFKGRNKRISKHYVKSSIKFRAT</sequence>
<dbReference type="InterPro" id="IPR051058">
    <property type="entry name" value="GDSL_Est/Lipase"/>
</dbReference>
<keyword evidence="2" id="KW-0732">Signal</keyword>
<proteinExistence type="predicted"/>
<dbReference type="RefSeq" id="XP_051442123.1">
    <property type="nucleotide sequence ID" value="XM_051591086.1"/>
</dbReference>
<comment type="caution">
    <text evidence="3">The sequence shown here is derived from an EMBL/GenBank/DDBJ whole genome shotgun (WGS) entry which is preliminary data.</text>
</comment>